<dbReference type="PANTHER" id="PTHR15092">
    <property type="entry name" value="POLY A -SPECIFIC RIBONUCLEASE/TARGET OF EGR1, MEMBER 1"/>
    <property type="match status" value="1"/>
</dbReference>
<dbReference type="OrthoDB" id="414075at2759"/>
<dbReference type="EMBL" id="MPUH01000340">
    <property type="protein sequence ID" value="OMJ82441.1"/>
    <property type="molecule type" value="Genomic_DNA"/>
</dbReference>
<evidence type="ECO:0000313" key="2">
    <source>
        <dbReference type="EMBL" id="OMJ82441.1"/>
    </source>
</evidence>
<dbReference type="PANTHER" id="PTHR15092:SF37">
    <property type="entry name" value="TARGET OF EGR1 PROTEIN 1"/>
    <property type="match status" value="1"/>
</dbReference>
<evidence type="ECO:0000256" key="1">
    <source>
        <dbReference type="ARBA" id="ARBA00008372"/>
    </source>
</evidence>
<dbReference type="InterPro" id="IPR036397">
    <property type="entry name" value="RNaseH_sf"/>
</dbReference>
<proteinExistence type="inferred from homology"/>
<comment type="caution">
    <text evidence="2">The sequence shown here is derived from an EMBL/GenBank/DDBJ whole genome shotgun (WGS) entry which is preliminary data.</text>
</comment>
<dbReference type="InterPro" id="IPR012337">
    <property type="entry name" value="RNaseH-like_sf"/>
</dbReference>
<dbReference type="GO" id="GO:0015030">
    <property type="term" value="C:Cajal body"/>
    <property type="evidence" value="ECO:0007669"/>
    <property type="project" value="TreeGrafter"/>
</dbReference>
<dbReference type="GO" id="GO:0034472">
    <property type="term" value="P:snRNA 3'-end processing"/>
    <property type="evidence" value="ECO:0007669"/>
    <property type="project" value="TreeGrafter"/>
</dbReference>
<dbReference type="SUPFAM" id="SSF53098">
    <property type="entry name" value="Ribonuclease H-like"/>
    <property type="match status" value="1"/>
</dbReference>
<dbReference type="InterPro" id="IPR051181">
    <property type="entry name" value="CAF1_poly(A)_ribonucleases"/>
</dbReference>
<dbReference type="InterPro" id="IPR006941">
    <property type="entry name" value="RNase_CAF1"/>
</dbReference>
<name>A0A1R2C0B6_9CILI</name>
<dbReference type="Pfam" id="PF04857">
    <property type="entry name" value="CAF1"/>
    <property type="match status" value="1"/>
</dbReference>
<reference evidence="2 3" key="1">
    <citation type="submission" date="2016-11" db="EMBL/GenBank/DDBJ databases">
        <title>The macronuclear genome of Stentor coeruleus: a giant cell with tiny introns.</title>
        <authorList>
            <person name="Slabodnick M."/>
            <person name="Ruby J.G."/>
            <person name="Reiff S.B."/>
            <person name="Swart E.C."/>
            <person name="Gosai S."/>
            <person name="Prabakaran S."/>
            <person name="Witkowska E."/>
            <person name="Larue G.E."/>
            <person name="Fisher S."/>
            <person name="Freeman R.M."/>
            <person name="Gunawardena J."/>
            <person name="Chu W."/>
            <person name="Stover N.A."/>
            <person name="Gregory B.D."/>
            <person name="Nowacki M."/>
            <person name="Derisi J."/>
            <person name="Roy S.W."/>
            <person name="Marshall W.F."/>
            <person name="Sood P."/>
        </authorList>
    </citation>
    <scope>NUCLEOTIDE SEQUENCE [LARGE SCALE GENOMIC DNA]</scope>
    <source>
        <strain evidence="2">WM001</strain>
    </source>
</reference>
<comment type="similarity">
    <text evidence="1">Belongs to the CAF1 family.</text>
</comment>
<organism evidence="2 3">
    <name type="scientific">Stentor coeruleus</name>
    <dbReference type="NCBI Taxonomy" id="5963"/>
    <lineage>
        <taxon>Eukaryota</taxon>
        <taxon>Sar</taxon>
        <taxon>Alveolata</taxon>
        <taxon>Ciliophora</taxon>
        <taxon>Postciliodesmatophora</taxon>
        <taxon>Heterotrichea</taxon>
        <taxon>Heterotrichida</taxon>
        <taxon>Stentoridae</taxon>
        <taxon>Stentor</taxon>
    </lineage>
</organism>
<dbReference type="GO" id="GO:0017069">
    <property type="term" value="F:snRNA binding"/>
    <property type="evidence" value="ECO:0007669"/>
    <property type="project" value="TreeGrafter"/>
</dbReference>
<sequence length="473" mass="54762">MNITKINLAENYQLVLDSINEADYLSFDTEFTGLSDGIVRVHQYETLQDRYVKIKRNTEAHWICQLGVCAFKFNPDNDAYSAQIFNFYMHPEHRDLRVSMSSMSFLVENGFDMNLLFKDSIACNKPGFIPWKTKESRYGSFELSAKTQQIMDEYEAQILTFIKSPEKSMQILMPSEYMKKTFFSGHGVACHFKYLEIKADKQTPLLILIKKAGKKVVEHIPKKDIDTENDTDNSEPSLINIVKILLTKKVPLIGHYMVLDVAFLYDHFVGPLPDTVEEFRKLVLDSFPTLYDTKYIMKSLFSNIKFIKKTSVEDLYAYCKKRKELTGKVKIEIDPKFSLTQQAHEAGYDAYMTGYIFITFANFLANPSDIHQSAGKICLQGHYKEFLDTTSPNIEDYNFPTVIKLISLQRLSVKKVSKLMSEIGDNFVIQEQIRTFYVEFYNTEEPLEFIIEKLNTQGVFKAAVFEDRHLISE</sequence>
<dbReference type="AlphaFoldDB" id="A0A1R2C0B6"/>
<protein>
    <submittedName>
        <fullName evidence="2">Uncharacterized protein</fullName>
    </submittedName>
</protein>
<keyword evidence="3" id="KW-1185">Reference proteome</keyword>
<dbReference type="Proteomes" id="UP000187209">
    <property type="component" value="Unassembled WGS sequence"/>
</dbReference>
<accession>A0A1R2C0B6</accession>
<evidence type="ECO:0000313" key="3">
    <source>
        <dbReference type="Proteomes" id="UP000187209"/>
    </source>
</evidence>
<dbReference type="GO" id="GO:0000175">
    <property type="term" value="F:3'-5'-RNA exonuclease activity"/>
    <property type="evidence" value="ECO:0007669"/>
    <property type="project" value="TreeGrafter"/>
</dbReference>
<dbReference type="Gene3D" id="3.30.420.10">
    <property type="entry name" value="Ribonuclease H-like superfamily/Ribonuclease H"/>
    <property type="match status" value="2"/>
</dbReference>
<gene>
    <name evidence="2" type="ORF">SteCoe_16848</name>
</gene>